<dbReference type="GO" id="GO:0003676">
    <property type="term" value="F:nucleic acid binding"/>
    <property type="evidence" value="ECO:0007669"/>
    <property type="project" value="InterPro"/>
</dbReference>
<feature type="coiled-coil region" evidence="2">
    <location>
        <begin position="313"/>
        <end position="386"/>
    </location>
</feature>
<evidence type="ECO:0000256" key="2">
    <source>
        <dbReference type="SAM" id="Coils"/>
    </source>
</evidence>
<reference evidence="4" key="1">
    <citation type="journal article" date="2019" name="Sci. Rep.">
        <title>Draft genome of Tanacetum cinerariifolium, the natural source of mosquito coil.</title>
        <authorList>
            <person name="Yamashiro T."/>
            <person name="Shiraishi A."/>
            <person name="Satake H."/>
            <person name="Nakayama K."/>
        </authorList>
    </citation>
    <scope>NUCLEOTIDE SEQUENCE</scope>
</reference>
<dbReference type="SMART" id="SM00343">
    <property type="entry name" value="ZnF_C2HC"/>
    <property type="match status" value="1"/>
</dbReference>
<evidence type="ECO:0000256" key="1">
    <source>
        <dbReference type="PROSITE-ProRule" id="PRU00047"/>
    </source>
</evidence>
<keyword evidence="1" id="KW-0862">Zinc</keyword>
<dbReference type="Pfam" id="PF00098">
    <property type="entry name" value="zf-CCHC"/>
    <property type="match status" value="1"/>
</dbReference>
<dbReference type="Gene3D" id="4.10.60.10">
    <property type="entry name" value="Zinc finger, CCHC-type"/>
    <property type="match status" value="1"/>
</dbReference>
<dbReference type="AlphaFoldDB" id="A0A699HEX0"/>
<evidence type="ECO:0000313" key="4">
    <source>
        <dbReference type="EMBL" id="GEY01923.1"/>
    </source>
</evidence>
<keyword evidence="1" id="KW-0479">Metal-binding</keyword>
<organism evidence="4">
    <name type="scientific">Tanacetum cinerariifolium</name>
    <name type="common">Dalmatian daisy</name>
    <name type="synonym">Chrysanthemum cinerariifolium</name>
    <dbReference type="NCBI Taxonomy" id="118510"/>
    <lineage>
        <taxon>Eukaryota</taxon>
        <taxon>Viridiplantae</taxon>
        <taxon>Streptophyta</taxon>
        <taxon>Embryophyta</taxon>
        <taxon>Tracheophyta</taxon>
        <taxon>Spermatophyta</taxon>
        <taxon>Magnoliopsida</taxon>
        <taxon>eudicotyledons</taxon>
        <taxon>Gunneridae</taxon>
        <taxon>Pentapetalae</taxon>
        <taxon>asterids</taxon>
        <taxon>campanulids</taxon>
        <taxon>Asterales</taxon>
        <taxon>Asteraceae</taxon>
        <taxon>Asteroideae</taxon>
        <taxon>Anthemideae</taxon>
        <taxon>Anthemidinae</taxon>
        <taxon>Tanacetum</taxon>
    </lineage>
</organism>
<dbReference type="GO" id="GO:0008270">
    <property type="term" value="F:zinc ion binding"/>
    <property type="evidence" value="ECO:0007669"/>
    <property type="project" value="UniProtKB-KW"/>
</dbReference>
<dbReference type="InterPro" id="IPR001878">
    <property type="entry name" value="Znf_CCHC"/>
</dbReference>
<gene>
    <name evidence="4" type="ORF">Tci_373897</name>
</gene>
<accession>A0A699HEX0</accession>
<keyword evidence="2" id="KW-0175">Coiled coil</keyword>
<dbReference type="EMBL" id="BKCJ010145960">
    <property type="protein sequence ID" value="GEY01923.1"/>
    <property type="molecule type" value="Genomic_DNA"/>
</dbReference>
<dbReference type="SUPFAM" id="SSF57756">
    <property type="entry name" value="Retrovirus zinc finger-like domains"/>
    <property type="match status" value="1"/>
</dbReference>
<comment type="caution">
    <text evidence="4">The sequence shown here is derived from an EMBL/GenBank/DDBJ whole genome shotgun (WGS) entry which is preliminary data.</text>
</comment>
<name>A0A699HEX0_TANCI</name>
<dbReference type="InterPro" id="IPR036875">
    <property type="entry name" value="Znf_CCHC_sf"/>
</dbReference>
<dbReference type="PROSITE" id="PS50158">
    <property type="entry name" value="ZF_CCHC"/>
    <property type="match status" value="1"/>
</dbReference>
<sequence length="561" mass="65010">MHNDIMAAGSKERPPMLALGPYEINLIQLPNTPDDDNPGQPNKIVKEIYGDTTLHNQKLIDAEVEAVHMILNGIGNDIYSTMDVCLNAKEMCIDIERDGESVESYYTQFYRLINEMFVNHTTLIVAGNKETIGNKVVQQCRIQCFNCKGFGHFAKECIKPKEAKDYEYYKQKMMLCKQESKGISLSAKQSEWLSDINEEPDEQEQEAHYMYMAKIQEDERVLLAYLIANLKLDVDENKKIQKQFKKANMSPNQELEKNKRALKDYRCLISKESYCVALKLIYQNQALKSGQYGRVLKDIDDIETINIELEHSVAKLLQQNEILYKENKQVKQTYKDLYDYTKKIRNQIKVNSDSLIENLNKKSIENADLKAQLQDKTNVNAKMRNMLNKMKGNLVVTNFEDHQLFDNQVLLDFKNHQSWENRLCFQIPSNDNFFPKSRFPPETNEKKDLSKPVTLQILPQNEKEKQVKRNTNVIKPGMYRVNTKSTQTRTPQLSYTYRNTNPRVCTSTRVINKTSVSIPQLRSTQIKEKIMPNNSQVMLKKKGVEDCGSFDSCRSLSLKLI</sequence>
<keyword evidence="1" id="KW-0863">Zinc-finger</keyword>
<proteinExistence type="predicted"/>
<feature type="domain" description="CCHC-type" evidence="3">
    <location>
        <begin position="144"/>
        <end position="157"/>
    </location>
</feature>
<evidence type="ECO:0000259" key="3">
    <source>
        <dbReference type="PROSITE" id="PS50158"/>
    </source>
</evidence>
<protein>
    <recommendedName>
        <fullName evidence="3">CCHC-type domain-containing protein</fullName>
    </recommendedName>
</protein>